<dbReference type="Pfam" id="PF01740">
    <property type="entry name" value="STAS"/>
    <property type="match status" value="1"/>
</dbReference>
<comment type="subcellular location">
    <subcellularLocation>
        <location evidence="1">Membrane</location>
        <topology evidence="1">Multi-pass membrane protein</topology>
    </subcellularLocation>
</comment>
<organism evidence="7 8">
    <name type="scientific">Paraglaciecola arctica BSs20135</name>
    <dbReference type="NCBI Taxonomy" id="493475"/>
    <lineage>
        <taxon>Bacteria</taxon>
        <taxon>Pseudomonadati</taxon>
        <taxon>Pseudomonadota</taxon>
        <taxon>Gammaproteobacteria</taxon>
        <taxon>Alteromonadales</taxon>
        <taxon>Alteromonadaceae</taxon>
        <taxon>Paraglaciecola</taxon>
    </lineage>
</organism>
<proteinExistence type="predicted"/>
<reference evidence="7 8" key="1">
    <citation type="journal article" date="2017" name="Antonie Van Leeuwenhoek">
        <title>Rhizobium rhizosphaerae sp. nov., a novel species isolated from rice rhizosphere.</title>
        <authorList>
            <person name="Zhao J.J."/>
            <person name="Zhang J."/>
            <person name="Zhang R.J."/>
            <person name="Zhang C.W."/>
            <person name="Yin H.Q."/>
            <person name="Zhang X.X."/>
        </authorList>
    </citation>
    <scope>NUCLEOTIDE SEQUENCE [LARGE SCALE GENOMIC DNA]</scope>
    <source>
        <strain evidence="7 8">BSs20135</strain>
    </source>
</reference>
<gene>
    <name evidence="7" type="ORF">GARC_2259</name>
</gene>
<feature type="transmembrane region" description="Helical" evidence="5">
    <location>
        <begin position="312"/>
        <end position="330"/>
    </location>
</feature>
<sequence>MFSALTKSLASKTTFSEIQTNVLAGLTVGVIALPLSMALAIASGVPPQHGLYTAIVAGIIIAIGGGSKVNVSGPTAAFVVVLLPIVHQFGIGGLLVSGFMAGIILIMMGLGKFGKLIEIVPYPVIIGFTAGIGVVIGTIQIKDFLGLDIESLDGDYLEKLILIVNSLPSIDWQELLIGGLTIVTLLLWPRIRSKIPGHLIALLLGSVTAWLLSYFSQDFSIATIGSRFHYEINGITGNGIPAILPSFEWPWNLPGADGTPIGLSFELIKLLLPSAITIAILGSLESLLCAVVADGMTGKKHNSNDELIGQGIGNLIAPLFGGIPATAAIARTAASIKAGSTSPLASVVHGLFILGSILALTPLLAYIPMASMAALLLVVAWNMSEPKHFIRTIKIAPRDDVIVLILCFLLTVLFDMTVAVAVGIGLASMLFIRRSITITNTTKIEKNHASYGEMPDSIAIYDINGSLFFGSAQKALQAISTVTPNLRVVILDMTEVNMLDMSAIVTMESIKESLAKQHIYLIISNLHERMAAKLRRAGISDKPDEIQFSGTVAEAVVMANKML</sequence>
<keyword evidence="4 5" id="KW-0472">Membrane</keyword>
<dbReference type="PROSITE" id="PS50801">
    <property type="entry name" value="STAS"/>
    <property type="match status" value="1"/>
</dbReference>
<accession>K6Y5I6</accession>
<dbReference type="EMBL" id="BAEO01000028">
    <property type="protein sequence ID" value="GAC19226.1"/>
    <property type="molecule type" value="Genomic_DNA"/>
</dbReference>
<evidence type="ECO:0000259" key="6">
    <source>
        <dbReference type="PROSITE" id="PS50801"/>
    </source>
</evidence>
<feature type="transmembrane region" description="Helical" evidence="5">
    <location>
        <begin position="161"/>
        <end position="187"/>
    </location>
</feature>
<dbReference type="PANTHER" id="PTHR11814">
    <property type="entry name" value="SULFATE TRANSPORTER"/>
    <property type="match status" value="1"/>
</dbReference>
<comment type="caution">
    <text evidence="7">The sequence shown here is derived from an EMBL/GenBank/DDBJ whole genome shotgun (WGS) entry which is preliminary data.</text>
</comment>
<feature type="domain" description="STAS" evidence="6">
    <location>
        <begin position="456"/>
        <end position="559"/>
    </location>
</feature>
<dbReference type="RefSeq" id="WP_007619828.1">
    <property type="nucleotide sequence ID" value="NZ_BAEO01000028.1"/>
</dbReference>
<feature type="transmembrane region" description="Helical" evidence="5">
    <location>
        <begin position="199"/>
        <end position="216"/>
    </location>
</feature>
<dbReference type="STRING" id="493475.GARC_2259"/>
<evidence type="ECO:0000313" key="7">
    <source>
        <dbReference type="EMBL" id="GAC19226.1"/>
    </source>
</evidence>
<dbReference type="OrthoDB" id="9769739at2"/>
<evidence type="ECO:0000256" key="2">
    <source>
        <dbReference type="ARBA" id="ARBA00022692"/>
    </source>
</evidence>
<feature type="transmembrane region" description="Helical" evidence="5">
    <location>
        <begin position="350"/>
        <end position="380"/>
    </location>
</feature>
<feature type="transmembrane region" description="Helical" evidence="5">
    <location>
        <begin position="270"/>
        <end position="292"/>
    </location>
</feature>
<feature type="transmembrane region" description="Helical" evidence="5">
    <location>
        <begin position="119"/>
        <end position="141"/>
    </location>
</feature>
<dbReference type="CDD" id="cd07042">
    <property type="entry name" value="STAS_SulP_like_sulfate_transporter"/>
    <property type="match status" value="1"/>
</dbReference>
<dbReference type="Pfam" id="PF00916">
    <property type="entry name" value="Sulfate_transp"/>
    <property type="match status" value="1"/>
</dbReference>
<name>K6Y5I6_9ALTE</name>
<dbReference type="NCBIfam" id="NF008660">
    <property type="entry name" value="PRK11660.1"/>
    <property type="match status" value="1"/>
</dbReference>
<dbReference type="InterPro" id="IPR001902">
    <property type="entry name" value="SLC26A/SulP_fam"/>
</dbReference>
<dbReference type="InterPro" id="IPR011547">
    <property type="entry name" value="SLC26A/SulP_dom"/>
</dbReference>
<dbReference type="InterPro" id="IPR036513">
    <property type="entry name" value="STAS_dom_sf"/>
</dbReference>
<evidence type="ECO:0000256" key="3">
    <source>
        <dbReference type="ARBA" id="ARBA00022989"/>
    </source>
</evidence>
<keyword evidence="3 5" id="KW-1133">Transmembrane helix</keyword>
<keyword evidence="8" id="KW-1185">Reference proteome</keyword>
<evidence type="ECO:0000256" key="5">
    <source>
        <dbReference type="SAM" id="Phobius"/>
    </source>
</evidence>
<evidence type="ECO:0000256" key="1">
    <source>
        <dbReference type="ARBA" id="ARBA00004141"/>
    </source>
</evidence>
<keyword evidence="2 5" id="KW-0812">Transmembrane</keyword>
<dbReference type="GO" id="GO:0055085">
    <property type="term" value="P:transmembrane transport"/>
    <property type="evidence" value="ECO:0007669"/>
    <property type="project" value="InterPro"/>
</dbReference>
<dbReference type="eggNOG" id="COG0659">
    <property type="taxonomic scope" value="Bacteria"/>
</dbReference>
<dbReference type="GO" id="GO:0016020">
    <property type="term" value="C:membrane"/>
    <property type="evidence" value="ECO:0007669"/>
    <property type="project" value="UniProtKB-SubCell"/>
</dbReference>
<feature type="transmembrane region" description="Helical" evidence="5">
    <location>
        <begin position="401"/>
        <end position="432"/>
    </location>
</feature>
<protein>
    <submittedName>
        <fullName evidence="7">Sulfate permease family protein</fullName>
    </submittedName>
</protein>
<dbReference type="Gene3D" id="3.30.750.24">
    <property type="entry name" value="STAS domain"/>
    <property type="match status" value="1"/>
</dbReference>
<dbReference type="AlphaFoldDB" id="K6Y5I6"/>
<feature type="transmembrane region" description="Helical" evidence="5">
    <location>
        <begin position="20"/>
        <end position="42"/>
    </location>
</feature>
<evidence type="ECO:0000256" key="4">
    <source>
        <dbReference type="ARBA" id="ARBA00023136"/>
    </source>
</evidence>
<evidence type="ECO:0000313" key="8">
    <source>
        <dbReference type="Proteomes" id="UP000006327"/>
    </source>
</evidence>
<dbReference type="SUPFAM" id="SSF52091">
    <property type="entry name" value="SpoIIaa-like"/>
    <property type="match status" value="1"/>
</dbReference>
<dbReference type="Proteomes" id="UP000006327">
    <property type="component" value="Unassembled WGS sequence"/>
</dbReference>
<dbReference type="InterPro" id="IPR002645">
    <property type="entry name" value="STAS_dom"/>
</dbReference>
<feature type="transmembrane region" description="Helical" evidence="5">
    <location>
        <begin position="78"/>
        <end position="107"/>
    </location>
</feature>